<evidence type="ECO:0000313" key="1">
    <source>
        <dbReference type="EMBL" id="MFC7333902.1"/>
    </source>
</evidence>
<name>A0ABW2KXI1_9PROT</name>
<reference evidence="2" key="1">
    <citation type="journal article" date="2019" name="Int. J. Syst. Evol. Microbiol.">
        <title>The Global Catalogue of Microorganisms (GCM) 10K type strain sequencing project: providing services to taxonomists for standard genome sequencing and annotation.</title>
        <authorList>
            <consortium name="The Broad Institute Genomics Platform"/>
            <consortium name="The Broad Institute Genome Sequencing Center for Infectious Disease"/>
            <person name="Wu L."/>
            <person name="Ma J."/>
        </authorList>
    </citation>
    <scope>NUCLEOTIDE SEQUENCE [LARGE SCALE GENOMIC DNA]</scope>
    <source>
        <strain evidence="2">CGMCC 1.16275</strain>
    </source>
</reference>
<dbReference type="RefSeq" id="WP_377359280.1">
    <property type="nucleotide sequence ID" value="NZ_JBHTCM010000010.1"/>
</dbReference>
<gene>
    <name evidence="1" type="ORF">ACFQPS_12080</name>
</gene>
<protein>
    <submittedName>
        <fullName evidence="1">Type II toxin-antitoxin system RelE/ParE family toxin</fullName>
    </submittedName>
</protein>
<accession>A0ABW2KXI1</accession>
<dbReference type="Proteomes" id="UP001596456">
    <property type="component" value="Unassembled WGS sequence"/>
</dbReference>
<sequence>MQSLRKRLTARFYRTDAGNEPVRDWLLSLSKGDPDRTAQKIVGKDIARVEFGWPIGMPICRAVGPLYEVRSTIRSGRVEARVYFGIDGADMILLHGSDDKADQAHAIQVALDRWKNYRTRKADMARNTVRSPGTDR</sequence>
<evidence type="ECO:0000313" key="2">
    <source>
        <dbReference type="Proteomes" id="UP001596456"/>
    </source>
</evidence>
<keyword evidence="2" id="KW-1185">Reference proteome</keyword>
<organism evidence="1 2">
    <name type="scientific">Rhodocista pekingensis</name>
    <dbReference type="NCBI Taxonomy" id="201185"/>
    <lineage>
        <taxon>Bacteria</taxon>
        <taxon>Pseudomonadati</taxon>
        <taxon>Pseudomonadota</taxon>
        <taxon>Alphaproteobacteria</taxon>
        <taxon>Rhodospirillales</taxon>
        <taxon>Azospirillaceae</taxon>
        <taxon>Rhodocista</taxon>
    </lineage>
</organism>
<dbReference type="EMBL" id="JBHTCM010000010">
    <property type="protein sequence ID" value="MFC7333902.1"/>
    <property type="molecule type" value="Genomic_DNA"/>
</dbReference>
<proteinExistence type="predicted"/>
<comment type="caution">
    <text evidence="1">The sequence shown here is derived from an EMBL/GenBank/DDBJ whole genome shotgun (WGS) entry which is preliminary data.</text>
</comment>